<dbReference type="AlphaFoldDB" id="A0AAX2BNX2"/>
<dbReference type="Proteomes" id="UP000245995">
    <property type="component" value="Chromosome CITRO92"/>
</dbReference>
<evidence type="ECO:0000313" key="2">
    <source>
        <dbReference type="Proteomes" id="UP000245995"/>
    </source>
</evidence>
<evidence type="ECO:0008006" key="3">
    <source>
        <dbReference type="Google" id="ProtNLM"/>
    </source>
</evidence>
<reference evidence="1 2" key="1">
    <citation type="submission" date="2016-04" db="EMBL/GenBank/DDBJ databases">
        <authorList>
            <person name="Regsiter A."/>
            <person name="William W."/>
        </authorList>
    </citation>
    <scope>NUCLEOTIDE SEQUENCE [LARGE SCALE GENOMIC DNA]</scope>
    <source>
        <strain evidence="1 2">92</strain>
    </source>
</reference>
<accession>A0AAX2BNX2</accession>
<protein>
    <recommendedName>
        <fullName evidence="3">Lipoprotein</fullName>
    </recommendedName>
</protein>
<gene>
    <name evidence="1" type="ORF">CITRO92_4207</name>
</gene>
<proteinExistence type="predicted"/>
<dbReference type="EMBL" id="LT556085">
    <property type="protein sequence ID" value="SBA20909.1"/>
    <property type="molecule type" value="Genomic_DNA"/>
</dbReference>
<evidence type="ECO:0000313" key="1">
    <source>
        <dbReference type="EMBL" id="SBA20909.1"/>
    </source>
</evidence>
<organism evidence="1 2">
    <name type="scientific">Citrobacter amalonaticus</name>
    <dbReference type="NCBI Taxonomy" id="35703"/>
    <lineage>
        <taxon>Bacteria</taxon>
        <taxon>Pseudomonadati</taxon>
        <taxon>Pseudomonadota</taxon>
        <taxon>Gammaproteobacteria</taxon>
        <taxon>Enterobacterales</taxon>
        <taxon>Enterobacteriaceae</taxon>
        <taxon>Citrobacter</taxon>
    </lineage>
</organism>
<sequence>MMVMAVMKQLTIKKAVFSLLVVSILSGCVSEEQRLARCEAKGVSRDVCYQVEQSNQQMIINNAEQNAYVNAREAVKQHAQAAKKKNIYHFEGMEIKKVSTGLDIDGAHAAVIEKEEKATVYQQGLHYFVVYTNGRLAVLNEQRQFLGWAK</sequence>
<dbReference type="RefSeq" id="WP_231622306.1">
    <property type="nucleotide sequence ID" value="NZ_CACRTI010000002.1"/>
</dbReference>
<name>A0AAX2BNX2_CITAM</name>